<comment type="caution">
    <text evidence="1">The sequence shown here is derived from an EMBL/GenBank/DDBJ whole genome shotgun (WGS) entry which is preliminary data.</text>
</comment>
<organism evidence="1 2">
    <name type="scientific">Ataeniobius toweri</name>
    <dbReference type="NCBI Taxonomy" id="208326"/>
    <lineage>
        <taxon>Eukaryota</taxon>
        <taxon>Metazoa</taxon>
        <taxon>Chordata</taxon>
        <taxon>Craniata</taxon>
        <taxon>Vertebrata</taxon>
        <taxon>Euteleostomi</taxon>
        <taxon>Actinopterygii</taxon>
        <taxon>Neopterygii</taxon>
        <taxon>Teleostei</taxon>
        <taxon>Neoteleostei</taxon>
        <taxon>Acanthomorphata</taxon>
        <taxon>Ovalentaria</taxon>
        <taxon>Atherinomorphae</taxon>
        <taxon>Cyprinodontiformes</taxon>
        <taxon>Goodeidae</taxon>
        <taxon>Ataeniobius</taxon>
    </lineage>
</organism>
<proteinExistence type="predicted"/>
<evidence type="ECO:0008006" key="3">
    <source>
        <dbReference type="Google" id="ProtNLM"/>
    </source>
</evidence>
<name>A0ABU7B7V1_9TELE</name>
<gene>
    <name evidence="1" type="ORF">ATANTOWER_005848</name>
</gene>
<accession>A0ABU7B7V1</accession>
<reference evidence="1 2" key="1">
    <citation type="submission" date="2021-07" db="EMBL/GenBank/DDBJ databases">
        <authorList>
            <person name="Palmer J.M."/>
        </authorList>
    </citation>
    <scope>NUCLEOTIDE SEQUENCE [LARGE SCALE GENOMIC DNA]</scope>
    <source>
        <strain evidence="1 2">AT_MEX2019</strain>
        <tissue evidence="1">Muscle</tissue>
    </source>
</reference>
<dbReference type="Proteomes" id="UP001345963">
    <property type="component" value="Unassembled WGS sequence"/>
</dbReference>
<evidence type="ECO:0000313" key="1">
    <source>
        <dbReference type="EMBL" id="MED6245634.1"/>
    </source>
</evidence>
<keyword evidence="2" id="KW-1185">Reference proteome</keyword>
<sequence>MWHDFVCSLAQLKVFSSPFCCSYNLLCLSFAHLETEFCCNSNGICKLIVLLEGEPPKQSFATFNRFSSFSSIDRHINTDLFPVSAEKKHPQSMMLPPQCFPVGMV</sequence>
<evidence type="ECO:0000313" key="2">
    <source>
        <dbReference type="Proteomes" id="UP001345963"/>
    </source>
</evidence>
<dbReference type="EMBL" id="JAHUTI010040992">
    <property type="protein sequence ID" value="MED6245634.1"/>
    <property type="molecule type" value="Genomic_DNA"/>
</dbReference>
<protein>
    <recommendedName>
        <fullName evidence="3">Secreted protein</fullName>
    </recommendedName>
</protein>